<evidence type="ECO:0000256" key="3">
    <source>
        <dbReference type="SAM" id="MobiDB-lite"/>
    </source>
</evidence>
<evidence type="ECO:0000259" key="5">
    <source>
        <dbReference type="Pfam" id="PF23218"/>
    </source>
</evidence>
<feature type="domain" description="AIR9-like A9" evidence="4">
    <location>
        <begin position="1217"/>
        <end position="1305"/>
    </location>
</feature>
<proteinExistence type="predicted"/>
<evidence type="ECO:0000313" key="6">
    <source>
        <dbReference type="EMBL" id="SPD25268.1"/>
    </source>
</evidence>
<feature type="domain" description="AIR9-like A9" evidence="4">
    <location>
        <begin position="631"/>
        <end position="716"/>
    </location>
</feature>
<organism evidence="6">
    <name type="scientific">Fagus sylvatica</name>
    <name type="common">Beechnut</name>
    <dbReference type="NCBI Taxonomy" id="28930"/>
    <lineage>
        <taxon>Eukaryota</taxon>
        <taxon>Viridiplantae</taxon>
        <taxon>Streptophyta</taxon>
        <taxon>Embryophyta</taxon>
        <taxon>Tracheophyta</taxon>
        <taxon>Spermatophyta</taxon>
        <taxon>Magnoliopsida</taxon>
        <taxon>eudicotyledons</taxon>
        <taxon>Gunneridae</taxon>
        <taxon>Pentapetalae</taxon>
        <taxon>rosids</taxon>
        <taxon>fabids</taxon>
        <taxon>Fagales</taxon>
        <taxon>Fagaceae</taxon>
        <taxon>Fagus</taxon>
    </lineage>
</organism>
<evidence type="ECO:0000256" key="1">
    <source>
        <dbReference type="ARBA" id="ARBA00022614"/>
    </source>
</evidence>
<dbReference type="InterPro" id="IPR001611">
    <property type="entry name" value="Leu-rich_rpt"/>
</dbReference>
<dbReference type="SUPFAM" id="SSF140984">
    <property type="entry name" value="PTPA-like"/>
    <property type="match status" value="1"/>
</dbReference>
<dbReference type="Gene3D" id="3.80.10.10">
    <property type="entry name" value="Ribonuclease Inhibitor"/>
    <property type="match status" value="2"/>
</dbReference>
<feature type="region of interest" description="Disordered" evidence="3">
    <location>
        <begin position="1"/>
        <end position="262"/>
    </location>
</feature>
<feature type="compositionally biased region" description="Polar residues" evidence="3">
    <location>
        <begin position="118"/>
        <end position="128"/>
    </location>
</feature>
<feature type="domain" description="AIR9-like A9" evidence="4">
    <location>
        <begin position="1024"/>
        <end position="1102"/>
    </location>
</feature>
<keyword evidence="1" id="KW-0433">Leucine-rich repeat</keyword>
<feature type="compositionally biased region" description="Polar residues" evidence="3">
    <location>
        <begin position="164"/>
        <end position="179"/>
    </location>
</feature>
<dbReference type="Pfam" id="PF23197">
    <property type="entry name" value="IG_AIR9"/>
    <property type="match status" value="10"/>
</dbReference>
<dbReference type="PANTHER" id="PTHR31149:SF11">
    <property type="entry name" value="187-KDA MICROTUBULE-ASSOCIATED PROTEIN AIR9"/>
    <property type="match status" value="1"/>
</dbReference>
<feature type="domain" description="AIR9-like A9" evidence="4">
    <location>
        <begin position="1118"/>
        <end position="1201"/>
    </location>
</feature>
<evidence type="ECO:0000256" key="2">
    <source>
        <dbReference type="ARBA" id="ARBA00022737"/>
    </source>
</evidence>
<name>A0A2N9ILD2_FAGSY</name>
<accession>A0A2N9ILD2</accession>
<dbReference type="EMBL" id="OIVN01006110">
    <property type="protein sequence ID" value="SPD25268.1"/>
    <property type="molecule type" value="Genomic_DNA"/>
</dbReference>
<keyword evidence="2" id="KW-0677">Repeat</keyword>
<dbReference type="Pfam" id="PF12799">
    <property type="entry name" value="LRR_4"/>
    <property type="match status" value="1"/>
</dbReference>
<protein>
    <submittedName>
        <fullName evidence="6">Uncharacterized protein</fullName>
    </submittedName>
</protein>
<dbReference type="InterPro" id="IPR032675">
    <property type="entry name" value="LRR_dom_sf"/>
</dbReference>
<dbReference type="GO" id="GO:0019211">
    <property type="term" value="F:phosphatase activator activity"/>
    <property type="evidence" value="ECO:0007669"/>
    <property type="project" value="InterPro"/>
</dbReference>
<feature type="compositionally biased region" description="Low complexity" evidence="3">
    <location>
        <begin position="21"/>
        <end position="30"/>
    </location>
</feature>
<dbReference type="InterPro" id="IPR037218">
    <property type="entry name" value="PTPA_sf"/>
</dbReference>
<dbReference type="InterPro" id="IPR056284">
    <property type="entry name" value="AIR9-like_A9"/>
</dbReference>
<feature type="domain" description="AIR9-like A9" evidence="4">
    <location>
        <begin position="727"/>
        <end position="769"/>
    </location>
</feature>
<feature type="compositionally biased region" description="Polar residues" evidence="3">
    <location>
        <begin position="143"/>
        <end position="152"/>
    </location>
</feature>
<feature type="domain" description="AIR9-like A9" evidence="4">
    <location>
        <begin position="1563"/>
        <end position="1648"/>
    </location>
</feature>
<feature type="domain" description="AIR9-like A9" evidence="4">
    <location>
        <begin position="821"/>
        <end position="913"/>
    </location>
</feature>
<feature type="domain" description="AIR9-like A9" evidence="4">
    <location>
        <begin position="534"/>
        <end position="619"/>
    </location>
</feature>
<feature type="domain" description="AIR9 PH-like" evidence="5">
    <location>
        <begin position="1678"/>
        <end position="1774"/>
    </location>
</feature>
<feature type="domain" description="AIR9-like A9" evidence="4">
    <location>
        <begin position="924"/>
        <end position="1010"/>
    </location>
</feature>
<feature type="compositionally biased region" description="Low complexity" evidence="3">
    <location>
        <begin position="187"/>
        <end position="252"/>
    </location>
</feature>
<feature type="compositionally biased region" description="Polar residues" evidence="3">
    <location>
        <begin position="71"/>
        <end position="86"/>
    </location>
</feature>
<dbReference type="InterPro" id="IPR025875">
    <property type="entry name" value="Leu-rich_rpt_4"/>
</dbReference>
<dbReference type="FunFam" id="2.60.40.2700:FF:000003">
    <property type="entry name" value="187-kDa microtubule-associated protein AIR9 isoform X2"/>
    <property type="match status" value="1"/>
</dbReference>
<dbReference type="PROSITE" id="PS51450">
    <property type="entry name" value="LRR"/>
    <property type="match status" value="2"/>
</dbReference>
<dbReference type="FunFam" id="2.60.40.2700:FF:000002">
    <property type="entry name" value="187-kDa microtubule-associated protein AIR9"/>
    <property type="match status" value="1"/>
</dbReference>
<gene>
    <name evidence="6" type="ORF">FSB_LOCUS53150</name>
</gene>
<dbReference type="SMART" id="SM00365">
    <property type="entry name" value="LRR_SD22"/>
    <property type="match status" value="4"/>
</dbReference>
<sequence>MEEPSVQPVEDPVEKPRVSEKQSSASAASETAKKVVKTVKSTSSVAASSAKVSAASASVRKRLDSKMGPGPTSSVMKPTLSASLKTANAIPAARRNSTGGLPEKRQSNAGLLAGKKTASPSSSESVRQSLLEPRRSSLPSVVNKASTRASVSETRKSIPVSPVGRSSKTTPTGSNVSKQETVRKSLVKPALSVSSSLSSRRITSTSLDSSGSSGIRRTVSKLSSPSSRSPSISSGLRGGSLSTSLDRSSSLSGRRKVGTPDSRDSRFIVLPQVEIKAGDDVRLDLRGHRVRSLNASGLNLSANLEFVYLRDNLLSTLEGVEILKRVKVLDLSFNDFKGPGFEPLENCKALQQLYLAGNQITSLASLPQLPNLEFLSVAQNKLKSLSMASQPRLQVLAASKNKISTLKGFPYLPVLEPYDWLENTDRPLASLITNSSKPYFKHLRVEENPILKMPHLEAASILLVGPTLKKFNDRDLSREERAIAKRYPAHTALCIRDGWEFCRPEHAAESTFRFLVEQWKDNLPSGYLLKEVSVDQPSEEDACRCHFTFVQDGTLSTDPQLVLNYQWFVGERMLSNFAAIPDATGEVYWPKHEDINKILKVECTPLLGETKYPSIFVISSPVSPGSGIPKVVNLEIRGELVEGNIIRGYAEVAWCGGTPGKGVASWLRKKWNSSPVVIAGAEDEEYRLNIDDIDSILVFMYTPVTEEGAKGEPQYKYTDFVKAAHPSVNNVRIIGDAVEGCTLKGVGDYLGGREGPSKFEWLREKKDTGGGGGEVFVSGVWEDCKDPVLGMTFLTEPGGSTLPCLSKRMGTGFGNGTAPPKVTNVKIIGELRESNKITVTGIVTGGTEGSSRVQWFKTRSSILDGEKDLEALSASKIAKAFRVPLGAVGYHIVAKFTPMTPDGESGEPAYVISDRAVETLPPSLNFLSITGDYTEDGILTASYGYIGGHEGKSIYNWFLHEVETDSGSLIPEVSGLLQYRITKEAIGKFISFQCTPIRDDGIVGEPRICMGQERFRPGSPRLLSLQIVGNAIEGATLSVDKKYWGGEEGDSVFRWFRTGSDGMQSEIWGATTGSYMLSVDDIGFFVSVSCEPVRSDWARGPIVLSEQIGPIIPGPPTCQSLEFLGSMIEGQRVSFIASYSGGERGNCFHEWFRVKSNGVWEKLSTFDFLDLTLEDVGRSVELVYTPVRQDGMKGTPVSISSDIIAPADPIGVDLEIPDCLEDEEVIPQKTYFGGQEGVGEYNWYRTKNKLHGSALVDISAACEDVVICGKTLTYTPSLEDVGSYLALYWLPTRADGKCGKPLVAISDSLVVPALPVVSNVRLKELSSGVYSGEGEYFGGYEGSSLCSWYRETNEGTIILINGANSSTYEVTDSDYTCRLLFGYTPVRSDSVVGELQLSEPTDIILPELPKVEMLALTGKAVEGDVLTAVEVIPKSETQECVWSKYKKDVRYQWFCSSEVGDRKSYEPLPTQRSCSYKVRFEDIGRCLRCECIVTDVFGRSTEPVYAETATVLPDNFTNSFRNLSHIDYGTGHETNFTAWAVLLDLIGALQGGGLPSHGGIPKIDKLEIEGRGFHTNLYAVRGIYSGGKEGKSRIQWLRSMVGSPDLISIPGEIGRMYEANVDDVGYRVVAIYTPVREDGVEGQPVSASTEPIAVEPDVFKEVKQKLDLGSVKFEALCDKDRSLKKVPSVGSLERRVLEVNRKRVKVVKPGSKTSFPTTEIRGSYAPPFHVELFRNDQHRLRIVVDSENEVDLMVQSRHLRDVIVLVIRGLAQRFNSTSLNSLLKIDT</sequence>
<feature type="compositionally biased region" description="Low complexity" evidence="3">
    <location>
        <begin position="38"/>
        <end position="58"/>
    </location>
</feature>
<evidence type="ECO:0000259" key="4">
    <source>
        <dbReference type="Pfam" id="PF23197"/>
    </source>
</evidence>
<dbReference type="Pfam" id="PF23218">
    <property type="entry name" value="PH_AIR9"/>
    <property type="match status" value="1"/>
</dbReference>
<dbReference type="Gene3D" id="2.60.40.2700">
    <property type="match status" value="3"/>
</dbReference>
<dbReference type="InterPro" id="IPR056287">
    <property type="entry name" value="PH_AIR9"/>
</dbReference>
<dbReference type="PANTHER" id="PTHR31149">
    <property type="entry name" value="EXPRESSED PROTEIN"/>
    <property type="match status" value="1"/>
</dbReference>
<feature type="domain" description="AIR9-like A9" evidence="4">
    <location>
        <begin position="1329"/>
        <end position="1395"/>
    </location>
</feature>
<dbReference type="SUPFAM" id="SSF52058">
    <property type="entry name" value="L domain-like"/>
    <property type="match status" value="1"/>
</dbReference>
<reference evidence="6" key="1">
    <citation type="submission" date="2018-02" db="EMBL/GenBank/DDBJ databases">
        <authorList>
            <person name="Cohen D.B."/>
            <person name="Kent A.D."/>
        </authorList>
    </citation>
    <scope>NUCLEOTIDE SEQUENCE</scope>
</reference>